<protein>
    <submittedName>
        <fullName evidence="2">Uncharacterized protein</fullName>
    </submittedName>
</protein>
<sequence>MTSNKNTVAAARATVAVVLVLLATTLLATVGDARPYLDVLPPPMSYGVVGNLLPHKAIPVSGPSDFWGGEQPPPPSMEASTSHGMIGNLLPHKAIPVSRPSDFWGGKQPPPPPVEAKINHGN</sequence>
<dbReference type="AlphaFoldDB" id="A0A8T0MI00"/>
<evidence type="ECO:0000313" key="3">
    <source>
        <dbReference type="Proteomes" id="UP000823388"/>
    </source>
</evidence>
<dbReference type="EMBL" id="CM029054">
    <property type="protein sequence ID" value="KAG2534824.1"/>
    <property type="molecule type" value="Genomic_DNA"/>
</dbReference>
<gene>
    <name evidence="2" type="ORF">PVAP13_9NG086800</name>
</gene>
<evidence type="ECO:0000313" key="2">
    <source>
        <dbReference type="EMBL" id="KAG2534824.1"/>
    </source>
</evidence>
<keyword evidence="3" id="KW-1185">Reference proteome</keyword>
<evidence type="ECO:0000256" key="1">
    <source>
        <dbReference type="SAM" id="MobiDB-lite"/>
    </source>
</evidence>
<feature type="region of interest" description="Disordered" evidence="1">
    <location>
        <begin position="98"/>
        <end position="122"/>
    </location>
</feature>
<comment type="caution">
    <text evidence="2">The sequence shown here is derived from an EMBL/GenBank/DDBJ whole genome shotgun (WGS) entry which is preliminary data.</text>
</comment>
<feature type="region of interest" description="Disordered" evidence="1">
    <location>
        <begin position="63"/>
        <end position="84"/>
    </location>
</feature>
<proteinExistence type="predicted"/>
<reference evidence="2" key="1">
    <citation type="submission" date="2020-05" db="EMBL/GenBank/DDBJ databases">
        <title>WGS assembly of Panicum virgatum.</title>
        <authorList>
            <person name="Lovell J.T."/>
            <person name="Jenkins J."/>
            <person name="Shu S."/>
            <person name="Juenger T.E."/>
            <person name="Schmutz J."/>
        </authorList>
    </citation>
    <scope>NUCLEOTIDE SEQUENCE</scope>
    <source>
        <strain evidence="2">AP13</strain>
    </source>
</reference>
<dbReference type="Proteomes" id="UP000823388">
    <property type="component" value="Chromosome 9N"/>
</dbReference>
<organism evidence="2 3">
    <name type="scientific">Panicum virgatum</name>
    <name type="common">Blackwell switchgrass</name>
    <dbReference type="NCBI Taxonomy" id="38727"/>
    <lineage>
        <taxon>Eukaryota</taxon>
        <taxon>Viridiplantae</taxon>
        <taxon>Streptophyta</taxon>
        <taxon>Embryophyta</taxon>
        <taxon>Tracheophyta</taxon>
        <taxon>Spermatophyta</taxon>
        <taxon>Magnoliopsida</taxon>
        <taxon>Liliopsida</taxon>
        <taxon>Poales</taxon>
        <taxon>Poaceae</taxon>
        <taxon>PACMAD clade</taxon>
        <taxon>Panicoideae</taxon>
        <taxon>Panicodae</taxon>
        <taxon>Paniceae</taxon>
        <taxon>Panicinae</taxon>
        <taxon>Panicum</taxon>
        <taxon>Panicum sect. Hiantes</taxon>
    </lineage>
</organism>
<name>A0A8T0MI00_PANVG</name>
<accession>A0A8T0MI00</accession>